<reference evidence="1 2" key="1">
    <citation type="submission" date="2023-03" db="EMBL/GenBank/DDBJ databases">
        <title>Achromobacter spanius LIG8.</title>
        <authorList>
            <person name="Shrestha S."/>
        </authorList>
    </citation>
    <scope>NUCLEOTIDE SEQUENCE [LARGE SCALE GENOMIC DNA]</scope>
    <source>
        <strain evidence="1 2">LIG8</strain>
    </source>
</reference>
<dbReference type="Proteomes" id="UP001214170">
    <property type="component" value="Chromosome"/>
</dbReference>
<organism evidence="1 2">
    <name type="scientific">Achromobacter spanius</name>
    <dbReference type="NCBI Taxonomy" id="217203"/>
    <lineage>
        <taxon>Bacteria</taxon>
        <taxon>Pseudomonadati</taxon>
        <taxon>Pseudomonadota</taxon>
        <taxon>Betaproteobacteria</taxon>
        <taxon>Burkholderiales</taxon>
        <taxon>Alcaligenaceae</taxon>
        <taxon>Achromobacter</taxon>
    </lineage>
</organism>
<evidence type="ECO:0000313" key="2">
    <source>
        <dbReference type="Proteomes" id="UP001214170"/>
    </source>
</evidence>
<sequence>MTKTPPLTLEDRLMRLKEILQDEINPAQLEKLAAALISSLTQVGIGVAKSGFQSGGDAGPAGRQGRRFRIETKRYGDTTSLSDRELQGEVDDALSRDPSLEGWFLVATRAAPEQLEMALLSKSDQIGVPIIVIDWKPNSFPALAALCTADPEVLGTFVSTEAENLARELQVDGAAVLASLTRDLESWHLGFERLRSLSIHHLKKLWTKPFASAAVLGQDTAGGHYSTTIRRASSFAALTHWWSGRDTTEAPAAVVGWEGVGKTWATLDWLTDRSSDLPIVLVVPSGSVAGFNAVSQASLKDLIAARFYELTQVRDLAHWRKRLDRLLCRPIEEGPVLTIFFDGLNQEPSAPWIEILRYLQDEPFAGRVRVIVTTRNLHMKERLGSLRGLVVRPNEITVDIYDDLPGGELDQRLAAEGLTRADLHEDLVKFARTPRLFSLVIRFHKRLTDPGQVTVHRLLWEYGRDTLGARAGKSFSEDEWRSWLQEVAQLHIDGIRRYSMRSLGETTERADLSSNQVFLRLSDIIDTRFAITKAPGQLELSSTLVAHALGAALLSHMDELGITDRDKADLQFAEWLDPISGLDERAEILRAAVSIMIERDSATASAVASSLVSEWLRSQNIPDEHRTELTRIAVAIPDPLLDTVALQGEGAQRSARVWAVNALRAIPRSDTTALSTIISHVITWLRTVSRDVDHPAQRHEDSEKARSARFMKRLGVDIDGPCTVLGNQIFLVERRSDEVLRTIPSLLEGFPLVSVVPVFEVAALVLALRGRCDFWDGLKWLCLLNNEDFTETAKGLRLKSGQIAARVPEHGIHPELPLRVAALLLWLSGDEDNEAAAVQQNPALDQSFSYDADYANDPGRSIFKLERRHAEQVLLDASLSLRRKIDRTKAFWLDPEFAPPPSFIEALRKDCQDIEVSTLDTSRLQTVEDHAFSSLAPVLARCAPDLLAHLLRTKIVGFANRPPEQRLANAIGITEQLLLVDDACAGSARVTRLKSQELNDEHEATVASQLLLTEIQQLSALAQVTAVIEADLPVHFRDFAEVMKPLTADETDALVDRYAGGTTKQIEDLISLLLYISREIGDRTWQWLEPLGFDPEFKSQTEVFKLLATTDDERFGRVLVNADWQWQADEVVEKNHFGSLALIAATKGLPFDQIASSVAPWLLFKAVKIRGASAADAHQAVEIVGGLLHTPQIQVPDPGSYLSINREHRKQYPFSISLTPKPATHDPLEELRDAMDAEKQLADRRRAVDTALERIRTAHQAGATLYLHDLEPDDLVPIIEHVPTAVDLWIEGASEATADFKRRVRLAEGLYLALCEALLIASPKQGAMLWRALSEALITRFVGEAQIEEMTQMLFRVPESEEVERLLKEVVDNASNDQQLFEVAIAASMNGKEAWLDRIIQTDESSGVVWRRQRAQKLYGFKSGNPLLDVWPQGPEETLQISRRNEAAQWRHKEACARYWWSSYWKSESDEHAFAAWILFMESADRRAYGWMRLETDELDEFAPTLQSRLAHANYNASNLKSAIKKHENQLDRKFLGRTIIEGIGPWGKATS</sequence>
<evidence type="ECO:0000313" key="1">
    <source>
        <dbReference type="EMBL" id="WFP09017.1"/>
    </source>
</evidence>
<protein>
    <recommendedName>
        <fullName evidence="3">Restriction endonuclease type IV Mrr domain-containing protein</fullName>
    </recommendedName>
</protein>
<accession>A0ABY8GW93</accession>
<dbReference type="InterPro" id="IPR027417">
    <property type="entry name" value="P-loop_NTPase"/>
</dbReference>
<name>A0ABY8GW93_9BURK</name>
<evidence type="ECO:0008006" key="3">
    <source>
        <dbReference type="Google" id="ProtNLM"/>
    </source>
</evidence>
<proteinExistence type="predicted"/>
<dbReference type="EMBL" id="CP121261">
    <property type="protein sequence ID" value="WFP09017.1"/>
    <property type="molecule type" value="Genomic_DNA"/>
</dbReference>
<dbReference type="Gene3D" id="3.40.50.300">
    <property type="entry name" value="P-loop containing nucleotide triphosphate hydrolases"/>
    <property type="match status" value="1"/>
</dbReference>
<keyword evidence="2" id="KW-1185">Reference proteome</keyword>
<dbReference type="RefSeq" id="WP_268078205.1">
    <property type="nucleotide sequence ID" value="NZ_CP106885.1"/>
</dbReference>
<gene>
    <name evidence="1" type="ORF">P8T11_03790</name>
</gene>